<dbReference type="Proteomes" id="UP000054454">
    <property type="component" value="Unassembled WGS sequence"/>
</dbReference>
<dbReference type="PANTHER" id="PTHR20959">
    <property type="entry name" value="TRANSPORT AND GOLGI ORGANIZATION PROTEIN 6 FAMILY MEMBER"/>
    <property type="match status" value="1"/>
</dbReference>
<proteinExistence type="inferred from homology"/>
<dbReference type="Gene3D" id="1.25.10.10">
    <property type="entry name" value="Leucine-rich Repeat Variant"/>
    <property type="match status" value="1"/>
</dbReference>
<reference evidence="6" key="1">
    <citation type="journal article" date="2016" name="Nat. Commun.">
        <title>Genome analysis of three Pneumocystis species reveals adaptation mechanisms to life exclusively in mammalian hosts.</title>
        <authorList>
            <person name="Ma L."/>
            <person name="Chen Z."/>
            <person name="Huang D.W."/>
            <person name="Kutty G."/>
            <person name="Ishihara M."/>
            <person name="Wang H."/>
            <person name="Abouelleil A."/>
            <person name="Bishop L."/>
            <person name="Davey E."/>
            <person name="Deng R."/>
            <person name="Deng X."/>
            <person name="Fan L."/>
            <person name="Fantoni G."/>
            <person name="Fitzgerald M."/>
            <person name="Gogineni E."/>
            <person name="Goldberg J.M."/>
            <person name="Handley G."/>
            <person name="Hu X."/>
            <person name="Huber C."/>
            <person name="Jiao X."/>
            <person name="Jones K."/>
            <person name="Levin J.Z."/>
            <person name="Liu Y."/>
            <person name="Macdonald P."/>
            <person name="Melnikov A."/>
            <person name="Raley C."/>
            <person name="Sassi M."/>
            <person name="Sherman B.T."/>
            <person name="Song X."/>
            <person name="Sykes S."/>
            <person name="Tran B."/>
            <person name="Walsh L."/>
            <person name="Xia Y."/>
            <person name="Yang J."/>
            <person name="Young S."/>
            <person name="Zeng Q."/>
            <person name="Zheng X."/>
            <person name="Stephens R."/>
            <person name="Nusbaum C."/>
            <person name="Birren B.W."/>
            <person name="Azadi P."/>
            <person name="Lempicki R.A."/>
            <person name="Cuomo C.A."/>
            <person name="Kovacs J.A."/>
        </authorList>
    </citation>
    <scope>NUCLEOTIDE SEQUENCE [LARGE SCALE GENOMIC DNA]</scope>
    <source>
        <strain evidence="6">B80</strain>
    </source>
</reference>
<dbReference type="RefSeq" id="XP_018226210.1">
    <property type="nucleotide sequence ID" value="XM_018370054.1"/>
</dbReference>
<sequence>MRLENSRPEAMEPDFGKKLVEIGIFLDKIGHCMSEISQKPECSEKIDLEAEWRSRNNVELVEEVKKLLIFLVEVSEVLKKMNKEEIESISTGLRDRKRILRLFEYSAFFIFRVCSPNGVGMSLDLWKHSVVFKILKDQRIKTSFVENEELYKRNREILIMAANVFEIVMKNEVFVNFFNIGEKSILYTLSIYGELGFFAKNKDKDWSEKFYYLLESLPFNILLSTLIRLNNPRCPKWMKEVVCKELVKITRKPGGITAIVEFVKVTLYENEITINDFDKVVSLVTLIPKDIEKEEYIKSISPELLSMLDHPFEKSYLYQTSGRIISVLLLNYPELTQNHIISKIIELLHTPKQNQSDESVENSIKRIEKICLQSDSNIIINVISPIFIVLWAASCFSHKTHKYIWRDRIIAILLSYIFLSCQLTSIWKIIENFLSTGDTYFSFSNGEHGGISIEINNSDIILSVEDVDSRIENFGFLIDKFRNDQKLMEDIFLKLLNYCLNRNRNSKEDQDPLKELYYLKILILMQNNYITEITKNTEKIFQILMEIISNFNNNYKLSQTTQDFKDIDQPSLNNLHKIVKNDTDLKITDEDISIVEISLNILNIILIGNPKLSEKEISLLDIIQHQLIYMSKNSVDSLKSCAQNLSILIKSYLIFPIMSDQNRNSQIEDSKRKYNKAIQYTFDQLVPVRAQGISLLKEMIEAKDPIVDVNEVLNLLIGLIKDNDSFVYLNAINCLTSLSNNHNNYIIEYLLTEYANDLKYNLDERIRIGDAIFKIIQNIGKMIHGKISDTISKTMLDISTSSTNDIRIRSSALNILAIACNCSFYGMDKWCFIALKSVLDILNFEKTQEHIILRRAAIVLIANILEGTDDLMSIPSNLLQSTLKTIRYIQVTDQDILMRRQALGLLDLMKQKLKEKLGFYSHDTILNIIQFS</sequence>
<dbReference type="InterPro" id="IPR039600">
    <property type="entry name" value="TANGO6/Rtp1"/>
</dbReference>
<dbReference type="OrthoDB" id="39591at2759"/>
<keyword evidence="6" id="KW-1185">Reference proteome</keyword>
<protein>
    <submittedName>
        <fullName evidence="5">Uncharacterized protein</fullName>
    </submittedName>
</protein>
<dbReference type="GeneID" id="28936257"/>
<evidence type="ECO:0000259" key="3">
    <source>
        <dbReference type="Pfam" id="PF10363"/>
    </source>
</evidence>
<keyword evidence="2" id="KW-1133">Transmembrane helix</keyword>
<dbReference type="AlphaFoldDB" id="A0A0W4ZKG1"/>
<keyword evidence="2" id="KW-0472">Membrane</keyword>
<dbReference type="Pfam" id="PF10363">
    <property type="entry name" value="RTP1_C1"/>
    <property type="match status" value="1"/>
</dbReference>
<dbReference type="Pfam" id="PF23565">
    <property type="entry name" value="ARM_TANGO6"/>
    <property type="match status" value="1"/>
</dbReference>
<name>A0A0W4ZKG1_PNEC8</name>
<comment type="caution">
    <text evidence="5">The sequence shown here is derived from an EMBL/GenBank/DDBJ whole genome shotgun (WGS) entry which is preliminary data.</text>
</comment>
<keyword evidence="2" id="KW-0812">Transmembrane</keyword>
<dbReference type="SUPFAM" id="SSF48371">
    <property type="entry name" value="ARM repeat"/>
    <property type="match status" value="2"/>
</dbReference>
<dbReference type="InterPro" id="IPR011989">
    <property type="entry name" value="ARM-like"/>
</dbReference>
<evidence type="ECO:0000313" key="5">
    <source>
        <dbReference type="EMBL" id="KTW28843.1"/>
    </source>
</evidence>
<dbReference type="PANTHER" id="PTHR20959:SF1">
    <property type="entry name" value="TRANSPORT AND GOLGI ORGANIZATION PROTEIN 6 HOMOLOG"/>
    <property type="match status" value="1"/>
</dbReference>
<feature type="domain" description="RNA polymerase II assembly factor Rtp1 C-terminal" evidence="3">
    <location>
        <begin position="674"/>
        <end position="782"/>
    </location>
</feature>
<evidence type="ECO:0000256" key="2">
    <source>
        <dbReference type="SAM" id="Phobius"/>
    </source>
</evidence>
<dbReference type="GO" id="GO:0009306">
    <property type="term" value="P:protein secretion"/>
    <property type="evidence" value="ECO:0007669"/>
    <property type="project" value="TreeGrafter"/>
</dbReference>
<evidence type="ECO:0000256" key="1">
    <source>
        <dbReference type="ARBA" id="ARBA00005724"/>
    </source>
</evidence>
<dbReference type="InterPro" id="IPR016024">
    <property type="entry name" value="ARM-type_fold"/>
</dbReference>
<gene>
    <name evidence="5" type="ORF">T552_01472</name>
</gene>
<feature type="domain" description="TANGO6 HEAT repeat" evidence="4">
    <location>
        <begin position="252"/>
        <end position="459"/>
    </location>
</feature>
<comment type="similarity">
    <text evidence="1">Belongs to the Tango6 family.</text>
</comment>
<organism evidence="5 6">
    <name type="scientific">Pneumocystis carinii (strain B80)</name>
    <name type="common">Rat pneumocystis pneumonia agent</name>
    <name type="synonym">Pneumocystis carinii f. sp. carinii</name>
    <dbReference type="NCBI Taxonomy" id="1408658"/>
    <lineage>
        <taxon>Eukaryota</taxon>
        <taxon>Fungi</taxon>
        <taxon>Dikarya</taxon>
        <taxon>Ascomycota</taxon>
        <taxon>Taphrinomycotina</taxon>
        <taxon>Pneumocystomycetes</taxon>
        <taxon>Pneumocystaceae</taxon>
        <taxon>Pneumocystis</taxon>
    </lineage>
</organism>
<feature type="transmembrane region" description="Helical" evidence="2">
    <location>
        <begin position="409"/>
        <end position="430"/>
    </location>
</feature>
<accession>A0A0W4ZKG1</accession>
<dbReference type="EMBL" id="LFVZ01000006">
    <property type="protein sequence ID" value="KTW28843.1"/>
    <property type="molecule type" value="Genomic_DNA"/>
</dbReference>
<dbReference type="InterPro" id="IPR057407">
    <property type="entry name" value="HEAT_TANGO6"/>
</dbReference>
<dbReference type="VEuPathDB" id="FungiDB:T552_01472"/>
<dbReference type="InterPro" id="IPR019451">
    <property type="entry name" value="Rtp1_C1"/>
</dbReference>
<feature type="transmembrane region" description="Helical" evidence="2">
    <location>
        <begin position="378"/>
        <end position="397"/>
    </location>
</feature>
<evidence type="ECO:0000313" key="6">
    <source>
        <dbReference type="Proteomes" id="UP000054454"/>
    </source>
</evidence>
<evidence type="ECO:0000259" key="4">
    <source>
        <dbReference type="Pfam" id="PF23565"/>
    </source>
</evidence>